<reference evidence="3" key="1">
    <citation type="journal article" date="2011" name="PLoS Genet.">
        <title>Genomic analysis of the necrotrophic fungal pathogens Sclerotinia sclerotiorum and Botrytis cinerea.</title>
        <authorList>
            <person name="Amselem J."/>
            <person name="Cuomo C.A."/>
            <person name="van Kan J.A."/>
            <person name="Viaud M."/>
            <person name="Benito E.P."/>
            <person name="Couloux A."/>
            <person name="Coutinho P.M."/>
            <person name="de Vries R.P."/>
            <person name="Dyer P.S."/>
            <person name="Fillinger S."/>
            <person name="Fournier E."/>
            <person name="Gout L."/>
            <person name="Hahn M."/>
            <person name="Kohn L."/>
            <person name="Lapalu N."/>
            <person name="Plummer K.M."/>
            <person name="Pradier J.M."/>
            <person name="Quevillon E."/>
            <person name="Sharon A."/>
            <person name="Simon A."/>
            <person name="ten Have A."/>
            <person name="Tudzynski B."/>
            <person name="Tudzynski P."/>
            <person name="Wincker P."/>
            <person name="Andrew M."/>
            <person name="Anthouard V."/>
            <person name="Beever R.E."/>
            <person name="Beffa R."/>
            <person name="Benoit I."/>
            <person name="Bouzid O."/>
            <person name="Brault B."/>
            <person name="Chen Z."/>
            <person name="Choquer M."/>
            <person name="Collemare J."/>
            <person name="Cotton P."/>
            <person name="Danchin E.G."/>
            <person name="Da Silva C."/>
            <person name="Gautier A."/>
            <person name="Giraud C."/>
            <person name="Giraud T."/>
            <person name="Gonzalez C."/>
            <person name="Grossetete S."/>
            <person name="Guldener U."/>
            <person name="Henrissat B."/>
            <person name="Howlett B.J."/>
            <person name="Kodira C."/>
            <person name="Kretschmer M."/>
            <person name="Lappartient A."/>
            <person name="Leroch M."/>
            <person name="Levis C."/>
            <person name="Mauceli E."/>
            <person name="Neuveglise C."/>
            <person name="Oeser B."/>
            <person name="Pearson M."/>
            <person name="Poulain J."/>
            <person name="Poussereau N."/>
            <person name="Quesneville H."/>
            <person name="Rascle C."/>
            <person name="Schumacher J."/>
            <person name="Segurens B."/>
            <person name="Sexton A."/>
            <person name="Silva E."/>
            <person name="Sirven C."/>
            <person name="Soanes D.M."/>
            <person name="Talbot N.J."/>
            <person name="Templeton M."/>
            <person name="Yandava C."/>
            <person name="Yarden O."/>
            <person name="Zeng Q."/>
            <person name="Rollins J.A."/>
            <person name="Lebrun M.H."/>
            <person name="Dickman M."/>
        </authorList>
    </citation>
    <scope>NUCLEOTIDE SEQUENCE [LARGE SCALE GENOMIC DNA]</scope>
    <source>
        <strain evidence="3">T4</strain>
    </source>
</reference>
<sequence>MSTSDPAASGDEAPYKDDLGSDYPQNIIYASFKSKKIPDKFKDRLDTQAGIHVKDRKKEGELPKSMDEDARSKRSLYCFKVVDHYLTNMTTWLCNPRSELCTKHIETEKADFHIQLIQRILTGLIVPTSLYTELEKIFKSISKP</sequence>
<feature type="region of interest" description="Disordered" evidence="1">
    <location>
        <begin position="1"/>
        <end position="23"/>
    </location>
</feature>
<dbReference type="Proteomes" id="UP000008177">
    <property type="component" value="Unplaced contigs"/>
</dbReference>
<dbReference type="EMBL" id="FQ790313">
    <property type="protein sequence ID" value="CCD34753.1"/>
    <property type="molecule type" value="Genomic_DNA"/>
</dbReference>
<protein>
    <submittedName>
        <fullName evidence="2">Uncharacterized protein</fullName>
    </submittedName>
</protein>
<name>G2YC12_BOTF4</name>
<dbReference type="HOGENOM" id="CLU_1796168_0_0_1"/>
<dbReference type="STRING" id="999810.G2YC12"/>
<dbReference type="InParanoid" id="G2YC12"/>
<feature type="region of interest" description="Disordered" evidence="1">
    <location>
        <begin position="48"/>
        <end position="70"/>
    </location>
</feature>
<gene>
    <name evidence="2" type="ORF">BofuT4_P101570.1</name>
</gene>
<dbReference type="OrthoDB" id="3583247at2759"/>
<accession>G2YC12</accession>
<organism evidence="2 3">
    <name type="scientific">Botryotinia fuckeliana (strain T4)</name>
    <name type="common">Noble rot fungus</name>
    <name type="synonym">Botrytis cinerea</name>
    <dbReference type="NCBI Taxonomy" id="999810"/>
    <lineage>
        <taxon>Eukaryota</taxon>
        <taxon>Fungi</taxon>
        <taxon>Dikarya</taxon>
        <taxon>Ascomycota</taxon>
        <taxon>Pezizomycotina</taxon>
        <taxon>Leotiomycetes</taxon>
        <taxon>Helotiales</taxon>
        <taxon>Sclerotiniaceae</taxon>
        <taxon>Botrytis</taxon>
    </lineage>
</organism>
<dbReference type="AlphaFoldDB" id="G2YC12"/>
<evidence type="ECO:0000256" key="1">
    <source>
        <dbReference type="SAM" id="MobiDB-lite"/>
    </source>
</evidence>
<proteinExistence type="predicted"/>
<evidence type="ECO:0000313" key="3">
    <source>
        <dbReference type="Proteomes" id="UP000008177"/>
    </source>
</evidence>
<evidence type="ECO:0000313" key="2">
    <source>
        <dbReference type="EMBL" id="CCD34753.1"/>
    </source>
</evidence>